<organism evidence="2 3">
    <name type="scientific">Candidatus Yanofskybacteria bacterium RIFCSPHIGHO2_02_FULL_41_11</name>
    <dbReference type="NCBI Taxonomy" id="1802675"/>
    <lineage>
        <taxon>Bacteria</taxon>
        <taxon>Candidatus Yanofskyibacteriota</taxon>
    </lineage>
</organism>
<dbReference type="Proteomes" id="UP000177167">
    <property type="component" value="Unassembled WGS sequence"/>
</dbReference>
<comment type="caution">
    <text evidence="2">The sequence shown here is derived from an EMBL/GenBank/DDBJ whole genome shotgun (WGS) entry which is preliminary data.</text>
</comment>
<dbReference type="Gene3D" id="3.40.630.30">
    <property type="match status" value="1"/>
</dbReference>
<dbReference type="EMBL" id="MGJP01000032">
    <property type="protein sequence ID" value="OGN09577.1"/>
    <property type="molecule type" value="Genomic_DNA"/>
</dbReference>
<dbReference type="PANTHER" id="PTHR43415:SF3">
    <property type="entry name" value="GNAT-FAMILY ACETYLTRANSFERASE"/>
    <property type="match status" value="1"/>
</dbReference>
<dbReference type="SUPFAM" id="SSF55729">
    <property type="entry name" value="Acyl-CoA N-acyltransferases (Nat)"/>
    <property type="match status" value="1"/>
</dbReference>
<dbReference type="PANTHER" id="PTHR43415">
    <property type="entry name" value="SPERMIDINE N(1)-ACETYLTRANSFERASE"/>
    <property type="match status" value="1"/>
</dbReference>
<evidence type="ECO:0000313" key="2">
    <source>
        <dbReference type="EMBL" id="OGN09577.1"/>
    </source>
</evidence>
<dbReference type="CDD" id="cd04301">
    <property type="entry name" value="NAT_SF"/>
    <property type="match status" value="1"/>
</dbReference>
<sequence>MFSSVIKGEKIILRPYEEKDIISWQKWDIDPDVQRFMPEPANKALSIQEELEYLKECQKEEDGIYWSIVWKETDLLIGSISLTDINQHHGIADLGIVVGEKEYWGKGVATEAIKILLEFIPKLKLRRITAELEEGNDGLVKALEKNGFKKECICKASRIKNKKPINTIRYVRFV</sequence>
<dbReference type="PROSITE" id="PS51186">
    <property type="entry name" value="GNAT"/>
    <property type="match status" value="1"/>
</dbReference>
<dbReference type="AlphaFoldDB" id="A0A1F8F8W0"/>
<evidence type="ECO:0000259" key="1">
    <source>
        <dbReference type="PROSITE" id="PS51186"/>
    </source>
</evidence>
<proteinExistence type="predicted"/>
<evidence type="ECO:0000313" key="3">
    <source>
        <dbReference type="Proteomes" id="UP000177167"/>
    </source>
</evidence>
<dbReference type="InterPro" id="IPR000182">
    <property type="entry name" value="GNAT_dom"/>
</dbReference>
<dbReference type="GO" id="GO:0016747">
    <property type="term" value="F:acyltransferase activity, transferring groups other than amino-acyl groups"/>
    <property type="evidence" value="ECO:0007669"/>
    <property type="project" value="InterPro"/>
</dbReference>
<accession>A0A1F8F8W0</accession>
<name>A0A1F8F8W0_9BACT</name>
<dbReference type="Pfam" id="PF13302">
    <property type="entry name" value="Acetyltransf_3"/>
    <property type="match status" value="1"/>
</dbReference>
<dbReference type="InterPro" id="IPR016181">
    <property type="entry name" value="Acyl_CoA_acyltransferase"/>
</dbReference>
<gene>
    <name evidence="2" type="ORF">A3J46_02350</name>
</gene>
<reference evidence="2 3" key="1">
    <citation type="journal article" date="2016" name="Nat. Commun.">
        <title>Thousands of microbial genomes shed light on interconnected biogeochemical processes in an aquifer system.</title>
        <authorList>
            <person name="Anantharaman K."/>
            <person name="Brown C.T."/>
            <person name="Hug L.A."/>
            <person name="Sharon I."/>
            <person name="Castelle C.J."/>
            <person name="Probst A.J."/>
            <person name="Thomas B.C."/>
            <person name="Singh A."/>
            <person name="Wilkins M.J."/>
            <person name="Karaoz U."/>
            <person name="Brodie E.L."/>
            <person name="Williams K.H."/>
            <person name="Hubbard S.S."/>
            <person name="Banfield J.F."/>
        </authorList>
    </citation>
    <scope>NUCLEOTIDE SEQUENCE [LARGE SCALE GENOMIC DNA]</scope>
</reference>
<feature type="domain" description="N-acetyltransferase" evidence="1">
    <location>
        <begin position="11"/>
        <end position="174"/>
    </location>
</feature>
<protein>
    <recommendedName>
        <fullName evidence="1">N-acetyltransferase domain-containing protein</fullName>
    </recommendedName>
</protein>